<dbReference type="GeneID" id="38117529"/>
<evidence type="ECO:0000313" key="1">
    <source>
        <dbReference type="EMBL" id="RDW74497.1"/>
    </source>
</evidence>
<accession>A0A3D8RKB9</accession>
<sequence>MEPSPWHQDTMLSAQMSGLTLDAPMTPNPSNRFRYTRFESYLAIIRAHLGEAHELLEFTDVPSDAFDLLSSHDDRPKLAVKLSYNYVSRTLSVKLHGPAHLLITGLFNEMVNRQAELTWGINDVLCCASPLTVLGNNGAWYAKEPDTCGLFWTGPAMQLALRIVVVVGGVQCAGRLAEDARVWLETSGSTVEMVVTVDVSRCQEVLRVDVWERALGAGAVAVRAQYVEILRGDGAGADPEVRGWKRNTGPNGSEVQMNGNSDLVWTDGLFLDLARVTGAPVGEPDRGVHLHKGVLQEFGARFWRLLGEPLGDCEMN</sequence>
<comment type="caution">
    <text evidence="1">The sequence shown here is derived from an EMBL/GenBank/DDBJ whole genome shotgun (WGS) entry which is preliminary data.</text>
</comment>
<reference evidence="1 2" key="1">
    <citation type="journal article" date="2018" name="IMA Fungus">
        <title>IMA Genome-F 9: Draft genome sequence of Annulohypoxylon stygium, Aspergillus mulundensis, Berkeleyomyces basicola (syn. Thielaviopsis basicola), Ceratocystis smalleyi, two Cercospora beticola strains, Coleophoma cylindrospora, Fusarium fracticaudum, Phialophora cf. hyalina, and Morchella septimelata.</title>
        <authorList>
            <person name="Wingfield B.D."/>
            <person name="Bills G.F."/>
            <person name="Dong Y."/>
            <person name="Huang W."/>
            <person name="Nel W.J."/>
            <person name="Swalarsk-Parry B.S."/>
            <person name="Vaghefi N."/>
            <person name="Wilken P.M."/>
            <person name="An Z."/>
            <person name="de Beer Z.W."/>
            <person name="De Vos L."/>
            <person name="Chen L."/>
            <person name="Duong T.A."/>
            <person name="Gao Y."/>
            <person name="Hammerbacher A."/>
            <person name="Kikkert J.R."/>
            <person name="Li Y."/>
            <person name="Li H."/>
            <person name="Li K."/>
            <person name="Li Q."/>
            <person name="Liu X."/>
            <person name="Ma X."/>
            <person name="Naidoo K."/>
            <person name="Pethybridge S.J."/>
            <person name="Sun J."/>
            <person name="Steenkamp E.T."/>
            <person name="van der Nest M.A."/>
            <person name="van Wyk S."/>
            <person name="Wingfield M.J."/>
            <person name="Xiong C."/>
            <person name="Yue Q."/>
            <person name="Zhang X."/>
        </authorList>
    </citation>
    <scope>NUCLEOTIDE SEQUENCE [LARGE SCALE GENOMIC DNA]</scope>
    <source>
        <strain evidence="1 2">DSM 5745</strain>
    </source>
</reference>
<organism evidence="1 2">
    <name type="scientific">Aspergillus mulundensis</name>
    <dbReference type="NCBI Taxonomy" id="1810919"/>
    <lineage>
        <taxon>Eukaryota</taxon>
        <taxon>Fungi</taxon>
        <taxon>Dikarya</taxon>
        <taxon>Ascomycota</taxon>
        <taxon>Pezizomycotina</taxon>
        <taxon>Eurotiomycetes</taxon>
        <taxon>Eurotiomycetidae</taxon>
        <taxon>Eurotiales</taxon>
        <taxon>Aspergillaceae</taxon>
        <taxon>Aspergillus</taxon>
        <taxon>Aspergillus subgen. Nidulantes</taxon>
    </lineage>
</organism>
<dbReference type="EMBL" id="PVWQ01000008">
    <property type="protein sequence ID" value="RDW74497.1"/>
    <property type="molecule type" value="Genomic_DNA"/>
</dbReference>
<protein>
    <submittedName>
        <fullName evidence="1">Uncharacterized protein</fullName>
    </submittedName>
</protein>
<evidence type="ECO:0000313" key="2">
    <source>
        <dbReference type="Proteomes" id="UP000256690"/>
    </source>
</evidence>
<dbReference type="RefSeq" id="XP_026602265.1">
    <property type="nucleotide sequence ID" value="XM_026749175.1"/>
</dbReference>
<dbReference type="OrthoDB" id="76567at2759"/>
<name>A0A3D8RKB9_9EURO</name>
<gene>
    <name evidence="1" type="ORF">DSM5745_07159</name>
</gene>
<dbReference type="Proteomes" id="UP000256690">
    <property type="component" value="Unassembled WGS sequence"/>
</dbReference>
<keyword evidence="2" id="KW-1185">Reference proteome</keyword>
<dbReference type="AlphaFoldDB" id="A0A3D8RKB9"/>
<proteinExistence type="predicted"/>